<feature type="domain" description="PilZ" evidence="1">
    <location>
        <begin position="38"/>
        <end position="127"/>
    </location>
</feature>
<dbReference type="GO" id="GO:0035438">
    <property type="term" value="F:cyclic-di-GMP binding"/>
    <property type="evidence" value="ECO:0007669"/>
    <property type="project" value="InterPro"/>
</dbReference>
<sequence length="149" mass="17164">MRRQILSFLETLPATELLKFRAVLNKIIEEKLPSKNGKRKSQRASVKISATANIEREMEFFNKTHKITINDISTEGLSFTTEAPVISNDILSVTFRSPNNGEQKSVNCQAVRVKETHQNSYWEYRVGAKAVDQKTVRAYREMLKNRGRF</sequence>
<dbReference type="AlphaFoldDB" id="A0A3B1D800"/>
<accession>A0A3B1D800</accession>
<dbReference type="EMBL" id="UOGG01000184">
    <property type="protein sequence ID" value="VAX32088.1"/>
    <property type="molecule type" value="Genomic_DNA"/>
</dbReference>
<proteinExistence type="predicted"/>
<dbReference type="Gene3D" id="2.40.10.220">
    <property type="entry name" value="predicted glycosyltransferase like domains"/>
    <property type="match status" value="1"/>
</dbReference>
<evidence type="ECO:0000313" key="2">
    <source>
        <dbReference type="EMBL" id="VAX32088.1"/>
    </source>
</evidence>
<evidence type="ECO:0000259" key="1">
    <source>
        <dbReference type="Pfam" id="PF07238"/>
    </source>
</evidence>
<reference evidence="2" key="1">
    <citation type="submission" date="2018-06" db="EMBL/GenBank/DDBJ databases">
        <authorList>
            <person name="Zhirakovskaya E."/>
        </authorList>
    </citation>
    <scope>NUCLEOTIDE SEQUENCE</scope>
</reference>
<name>A0A3B1D800_9ZZZZ</name>
<protein>
    <recommendedName>
        <fullName evidence="1">PilZ domain-containing protein</fullName>
    </recommendedName>
</protein>
<dbReference type="InterPro" id="IPR009875">
    <property type="entry name" value="PilZ_domain"/>
</dbReference>
<organism evidence="2">
    <name type="scientific">hydrothermal vent metagenome</name>
    <dbReference type="NCBI Taxonomy" id="652676"/>
    <lineage>
        <taxon>unclassified sequences</taxon>
        <taxon>metagenomes</taxon>
        <taxon>ecological metagenomes</taxon>
    </lineage>
</organism>
<dbReference type="Pfam" id="PF07238">
    <property type="entry name" value="PilZ"/>
    <property type="match status" value="1"/>
</dbReference>
<gene>
    <name evidence="2" type="ORF">MNBD_NITROSPINAE05-438</name>
</gene>